<dbReference type="InterPro" id="IPR053521">
    <property type="entry name" value="McjB-like"/>
</dbReference>
<protein>
    <submittedName>
        <fullName evidence="2">Lasso peptide biosynthesis B2 protein</fullName>
    </submittedName>
</protein>
<accession>A0ABW7F8H2</accession>
<dbReference type="EMBL" id="JBIGHV010000010">
    <property type="protein sequence ID" value="MFG6432869.1"/>
    <property type="molecule type" value="Genomic_DNA"/>
</dbReference>
<dbReference type="RefSeq" id="WP_394483085.1">
    <property type="nucleotide sequence ID" value="NZ_JBIGHV010000010.1"/>
</dbReference>
<proteinExistence type="predicted"/>
<reference evidence="2 3" key="1">
    <citation type="submission" date="2024-08" db="EMBL/GenBank/DDBJ databases">
        <authorList>
            <person name="Lu H."/>
        </authorList>
    </citation>
    <scope>NUCLEOTIDE SEQUENCE [LARGE SCALE GENOMIC DNA]</scope>
    <source>
        <strain evidence="2 3">LYH14W</strain>
    </source>
</reference>
<name>A0ABW7F8H2_9BURK</name>
<comment type="caution">
    <text evidence="2">The sequence shown here is derived from an EMBL/GenBank/DDBJ whole genome shotgun (WGS) entry which is preliminary data.</text>
</comment>
<evidence type="ECO:0000313" key="2">
    <source>
        <dbReference type="EMBL" id="MFG6432869.1"/>
    </source>
</evidence>
<sequence length="243" mass="26579">MTTTSPIQPRYRLADHVRACHVDGQVILLDLQRGKYIGMGGPLLAELSSQILGWPTASTASTGRTPDDEVHRGISELRRQHLLVAGSSAPLAEIDIASPLETLAESGEALASERRWRGLASIACSSFVAARWLKRDSLATIASNVSQLRPSQIGTAASCPSADLRRAVSSYHRLRPLIMTSQDKCLHDSLTLVRFLATRSLYPRWVIGVRTRPFAAHSWVQAGSTVLNDLHERVRGFTPILVV</sequence>
<keyword evidence="3" id="KW-1185">Reference proteome</keyword>
<dbReference type="Proteomes" id="UP001606210">
    <property type="component" value="Unassembled WGS sequence"/>
</dbReference>
<evidence type="ECO:0000259" key="1">
    <source>
        <dbReference type="Pfam" id="PF13471"/>
    </source>
</evidence>
<evidence type="ECO:0000313" key="3">
    <source>
        <dbReference type="Proteomes" id="UP001606210"/>
    </source>
</evidence>
<dbReference type="NCBIfam" id="NF033537">
    <property type="entry name" value="lasso_biosyn_B2"/>
    <property type="match status" value="1"/>
</dbReference>
<organism evidence="2 3">
    <name type="scientific">Pelomonas parva</name>
    <dbReference type="NCBI Taxonomy" id="3299032"/>
    <lineage>
        <taxon>Bacteria</taxon>
        <taxon>Pseudomonadati</taxon>
        <taxon>Pseudomonadota</taxon>
        <taxon>Betaproteobacteria</taxon>
        <taxon>Burkholderiales</taxon>
        <taxon>Sphaerotilaceae</taxon>
        <taxon>Roseateles</taxon>
    </lineage>
</organism>
<gene>
    <name evidence="2" type="ORF">ACG00Y_23340</name>
</gene>
<dbReference type="InterPro" id="IPR032708">
    <property type="entry name" value="McjB_C"/>
</dbReference>
<dbReference type="Pfam" id="PF13471">
    <property type="entry name" value="Transglut_core3"/>
    <property type="match status" value="1"/>
</dbReference>
<feature type="domain" description="Microcin J25-processing protein McjB C-terminal" evidence="1">
    <location>
        <begin position="128"/>
        <end position="241"/>
    </location>
</feature>